<keyword evidence="2" id="KW-1185">Reference proteome</keyword>
<sequence length="69" mass="7946">MKTKENKTASYSVLLYVLLEPLEATGFPKERLEEIHAELCEHYYDNITPAHLKEALIPNLEKMIGMAKK</sequence>
<evidence type="ECO:0000313" key="1">
    <source>
        <dbReference type="EMBL" id="VTR94093.1"/>
    </source>
</evidence>
<dbReference type="AlphaFoldDB" id="A0A6P2CZ05"/>
<name>A0A6P2CZ05_9BACT</name>
<dbReference type="Proteomes" id="UP000464178">
    <property type="component" value="Chromosome"/>
</dbReference>
<dbReference type="EMBL" id="LR593886">
    <property type="protein sequence ID" value="VTR94093.1"/>
    <property type="molecule type" value="Genomic_DNA"/>
</dbReference>
<protein>
    <submittedName>
        <fullName evidence="1">Uncharacterized protein</fullName>
    </submittedName>
</protein>
<dbReference type="KEGG" id="gms:SOIL9_36210"/>
<accession>A0A6P2CZ05</accession>
<proteinExistence type="predicted"/>
<gene>
    <name evidence="1" type="ORF">SOIL9_36210</name>
</gene>
<organism evidence="1 2">
    <name type="scientific">Gemmata massiliana</name>
    <dbReference type="NCBI Taxonomy" id="1210884"/>
    <lineage>
        <taxon>Bacteria</taxon>
        <taxon>Pseudomonadati</taxon>
        <taxon>Planctomycetota</taxon>
        <taxon>Planctomycetia</taxon>
        <taxon>Gemmatales</taxon>
        <taxon>Gemmataceae</taxon>
        <taxon>Gemmata</taxon>
    </lineage>
</organism>
<dbReference type="RefSeq" id="WP_162668707.1">
    <property type="nucleotide sequence ID" value="NZ_LR593886.1"/>
</dbReference>
<reference evidence="1 2" key="1">
    <citation type="submission" date="2019-05" db="EMBL/GenBank/DDBJ databases">
        <authorList>
            <consortium name="Science for Life Laboratories"/>
        </authorList>
    </citation>
    <scope>NUCLEOTIDE SEQUENCE [LARGE SCALE GENOMIC DNA]</scope>
    <source>
        <strain evidence="1">Soil9</strain>
    </source>
</reference>
<evidence type="ECO:0000313" key="2">
    <source>
        <dbReference type="Proteomes" id="UP000464178"/>
    </source>
</evidence>